<proteinExistence type="predicted"/>
<dbReference type="OrthoDB" id="3572539at2"/>
<dbReference type="Gene3D" id="3.40.50.620">
    <property type="entry name" value="HUPs"/>
    <property type="match status" value="1"/>
</dbReference>
<accession>A0A4S3M1V9</accession>
<feature type="domain" description="Diphthamide synthase" evidence="1">
    <location>
        <begin position="6"/>
        <end position="203"/>
    </location>
</feature>
<dbReference type="EMBL" id="SSMC01000002">
    <property type="protein sequence ID" value="THD68007.1"/>
    <property type="molecule type" value="Genomic_DNA"/>
</dbReference>
<dbReference type="GO" id="GO:0017178">
    <property type="term" value="F:diphthine-ammonia ligase activity"/>
    <property type="evidence" value="ECO:0007669"/>
    <property type="project" value="UniProtKB-EC"/>
</dbReference>
<keyword evidence="2" id="KW-0436">Ligase</keyword>
<dbReference type="SUPFAM" id="SSF52402">
    <property type="entry name" value="Adenine nucleotide alpha hydrolases-like"/>
    <property type="match status" value="1"/>
</dbReference>
<name>A0A4S3M1V9_9FLAO</name>
<comment type="caution">
    <text evidence="2">The sequence shown here is derived from an EMBL/GenBank/DDBJ whole genome shotgun (WGS) entry which is preliminary data.</text>
</comment>
<keyword evidence="3" id="KW-1185">Reference proteome</keyword>
<dbReference type="Gene3D" id="3.90.1490.10">
    <property type="entry name" value="putative n-type atp pyrophosphatase, domain 2"/>
    <property type="match status" value="1"/>
</dbReference>
<evidence type="ECO:0000313" key="2">
    <source>
        <dbReference type="EMBL" id="THD68007.1"/>
    </source>
</evidence>
<evidence type="ECO:0000259" key="1">
    <source>
        <dbReference type="Pfam" id="PF01902"/>
    </source>
</evidence>
<evidence type="ECO:0000313" key="3">
    <source>
        <dbReference type="Proteomes" id="UP000305939"/>
    </source>
</evidence>
<dbReference type="RefSeq" id="WP_136336212.1">
    <property type="nucleotide sequence ID" value="NZ_QXMP01000010.1"/>
</dbReference>
<dbReference type="InterPro" id="IPR002761">
    <property type="entry name" value="Diphthami_syn_dom"/>
</dbReference>
<dbReference type="Proteomes" id="UP000305939">
    <property type="component" value="Unassembled WGS sequence"/>
</dbReference>
<dbReference type="CDD" id="cd01994">
    <property type="entry name" value="AANH_PF0828-like"/>
    <property type="match status" value="1"/>
</dbReference>
<dbReference type="AlphaFoldDB" id="A0A4S3M1V9"/>
<sequence length="245" mass="27658">MNTPYKTYMNWSSGKDSCLALYHMLKDETFSVDTLVTTLNDELERVSMHGLPKQLLFEQVKQLSIPLHTINLPGVVSMEQYGSIMKQHVTLLKQEGYTHAAFGDIFLEDLKKYREDQLRSQGIQAVFPLWGRDSKELILEFIALGFKAITISVNDRLLGKDFVGRIIDEAFVNDLPSGVDPSGENGEFHTFVYDGPNFKDPVSFSVGEKVLKDFSHASGSKNDHPSKPANTSWDTAFWFCDLIPD</sequence>
<organism evidence="2 3">
    <name type="scientific">Robertkochia marina</name>
    <dbReference type="NCBI Taxonomy" id="1227945"/>
    <lineage>
        <taxon>Bacteria</taxon>
        <taxon>Pseudomonadati</taxon>
        <taxon>Bacteroidota</taxon>
        <taxon>Flavobacteriia</taxon>
        <taxon>Flavobacteriales</taxon>
        <taxon>Flavobacteriaceae</taxon>
        <taxon>Robertkochia</taxon>
    </lineage>
</organism>
<protein>
    <submittedName>
        <fullName evidence="2">Diphthine--ammonia ligase</fullName>
        <ecNumber evidence="2">6.3.1.14</ecNumber>
    </submittedName>
</protein>
<dbReference type="Pfam" id="PF01902">
    <property type="entry name" value="Diphthami_syn_2"/>
    <property type="match status" value="1"/>
</dbReference>
<gene>
    <name evidence="2" type="ORF">E7Z59_10190</name>
</gene>
<dbReference type="EC" id="6.3.1.14" evidence="2"/>
<dbReference type="InterPro" id="IPR014729">
    <property type="entry name" value="Rossmann-like_a/b/a_fold"/>
</dbReference>
<dbReference type="NCBIfam" id="TIGR00290">
    <property type="entry name" value="MJ0570_dom"/>
    <property type="match status" value="1"/>
</dbReference>
<reference evidence="2 3" key="1">
    <citation type="submission" date="2019-04" db="EMBL/GenBank/DDBJ databases">
        <title>Draft genome sequence of Robertkochia marina CC-AMO-30D.</title>
        <authorList>
            <person name="Hameed A."/>
            <person name="Lin S.-Y."/>
            <person name="Shahina M."/>
            <person name="Lai W.-A."/>
            <person name="Young C.-C."/>
        </authorList>
    </citation>
    <scope>NUCLEOTIDE SEQUENCE [LARGE SCALE GENOMIC DNA]</scope>
    <source>
        <strain evidence="2 3">CC-AMO-30D</strain>
    </source>
</reference>